<sequence length="391" mass="44633">MIRVWRSARTALTVLFLFCLNFLSAQKNDSLPPGREVDTVAIDTAAIDRMVEAIVVDTVVVDTVVIRRIQNKMEVVPRSVNLTNPVISFRQTKALTEEPNRFRIPSFWTNVNRLGINFNEVAFVNWNAGGNNSIAALGNARFERNYKFRYTRWDNYMELRYGLNLQEGQKLRKTDDAIRLSSTLGFQRDTISNWYYSAKANLNTQFSNGYKYPDRETPVSAFMAPGYTFLGAGTSYITKDQKFNLYISPITQKSTFVLNQELANKGRFGVQRAILDAEGNVVKPGNNVFLEFGFLVTNSWETEVYKNVALEHRLSLYTDYLQDFGNIDVDWELNIGFKVNDFILTKIGSHIIFDDNVLFGEEINEQGIVVKPGESRIQFKQQLGVGISYAF</sequence>
<dbReference type="EMBL" id="JAVTTP010000001">
    <property type="protein sequence ID" value="MDT7829115.1"/>
    <property type="molecule type" value="Genomic_DNA"/>
</dbReference>
<dbReference type="RefSeq" id="WP_314014838.1">
    <property type="nucleotide sequence ID" value="NZ_JAVTTP010000001.1"/>
</dbReference>
<keyword evidence="3" id="KW-1185">Reference proteome</keyword>
<gene>
    <name evidence="2" type="ORF">RQM65_10605</name>
</gene>
<name>A0ABU3L5V8_9FLAO</name>
<keyword evidence="1" id="KW-0732">Signal</keyword>
<evidence type="ECO:0000256" key="1">
    <source>
        <dbReference type="SAM" id="SignalP"/>
    </source>
</evidence>
<comment type="caution">
    <text evidence="2">The sequence shown here is derived from an EMBL/GenBank/DDBJ whole genome shotgun (WGS) entry which is preliminary data.</text>
</comment>
<reference evidence="2 3" key="1">
    <citation type="submission" date="2023-09" db="EMBL/GenBank/DDBJ databases">
        <title>Novel taxa isolated from Blanes Bay.</title>
        <authorList>
            <person name="Rey-Velasco X."/>
            <person name="Lucena T."/>
        </authorList>
    </citation>
    <scope>NUCLEOTIDE SEQUENCE [LARGE SCALE GENOMIC DNA]</scope>
    <source>
        <strain evidence="2 3">S334</strain>
    </source>
</reference>
<dbReference type="Proteomes" id="UP001250656">
    <property type="component" value="Unassembled WGS sequence"/>
</dbReference>
<evidence type="ECO:0000313" key="3">
    <source>
        <dbReference type="Proteomes" id="UP001250656"/>
    </source>
</evidence>
<organism evidence="2 3">
    <name type="scientific">Pricia mediterranea</name>
    <dbReference type="NCBI Taxonomy" id="3076079"/>
    <lineage>
        <taxon>Bacteria</taxon>
        <taxon>Pseudomonadati</taxon>
        <taxon>Bacteroidota</taxon>
        <taxon>Flavobacteriia</taxon>
        <taxon>Flavobacteriales</taxon>
        <taxon>Flavobacteriaceae</taxon>
        <taxon>Pricia</taxon>
    </lineage>
</organism>
<proteinExistence type="predicted"/>
<protein>
    <submittedName>
        <fullName evidence="2">DUF3078 domain-containing protein</fullName>
    </submittedName>
</protein>
<dbReference type="Pfam" id="PF11276">
    <property type="entry name" value="DUF3078"/>
    <property type="match status" value="1"/>
</dbReference>
<dbReference type="InterPro" id="IPR021428">
    <property type="entry name" value="DUF3078"/>
</dbReference>
<accession>A0ABU3L5V8</accession>
<feature type="signal peptide" evidence="1">
    <location>
        <begin position="1"/>
        <end position="27"/>
    </location>
</feature>
<evidence type="ECO:0000313" key="2">
    <source>
        <dbReference type="EMBL" id="MDT7829115.1"/>
    </source>
</evidence>
<feature type="chain" id="PRO_5046550798" evidence="1">
    <location>
        <begin position="28"/>
        <end position="391"/>
    </location>
</feature>